<sequence>MALATLFLSACTDTLSSKTSKFDSIDITSADYAKDFFLTDQDGQTRSLQDFRGKIVVVFFGFTQCPDVCPTTMAELSEVRQVLGQDASKLQTILITVDPERDTLPVLKAYMANFDPSFVALRPTLEQLKTVATDFKIYYKKVGDSKTAYSVDHTAGTYIFDAQGRIRLFGRYGSGAQVLAGDIRRLLEGA</sequence>
<dbReference type="AlphaFoldDB" id="A0A1I1TW50"/>
<proteinExistence type="inferred from homology"/>
<protein>
    <submittedName>
        <fullName evidence="6">Protein SCO1/2</fullName>
    </submittedName>
</protein>
<dbReference type="InterPro" id="IPR003782">
    <property type="entry name" value="SCO1/SenC"/>
</dbReference>
<evidence type="ECO:0000256" key="3">
    <source>
        <dbReference type="PIRSR" id="PIRSR603782-1"/>
    </source>
</evidence>
<dbReference type="CDD" id="cd02968">
    <property type="entry name" value="SCO"/>
    <property type="match status" value="1"/>
</dbReference>
<dbReference type="STRING" id="32040.SAMN04489710_104105"/>
<keyword evidence="7" id="KW-1185">Reference proteome</keyword>
<dbReference type="Gene3D" id="3.40.30.10">
    <property type="entry name" value="Glutaredoxin"/>
    <property type="match status" value="1"/>
</dbReference>
<dbReference type="InterPro" id="IPR036249">
    <property type="entry name" value="Thioredoxin-like_sf"/>
</dbReference>
<dbReference type="PANTHER" id="PTHR12151:SF25">
    <property type="entry name" value="LINALOOL DEHYDRATASE_ISOMERASE DOMAIN-CONTAINING PROTEIN"/>
    <property type="match status" value="1"/>
</dbReference>
<dbReference type="GO" id="GO:0046872">
    <property type="term" value="F:metal ion binding"/>
    <property type="evidence" value="ECO:0007669"/>
    <property type="project" value="UniProtKB-KW"/>
</dbReference>
<feature type="disulfide bond" description="Redox-active" evidence="4">
    <location>
        <begin position="65"/>
        <end position="69"/>
    </location>
</feature>
<dbReference type="PANTHER" id="PTHR12151">
    <property type="entry name" value="ELECTRON TRANSPORT PROTIN SCO1/SENC FAMILY MEMBER"/>
    <property type="match status" value="1"/>
</dbReference>
<dbReference type="OrthoDB" id="9790194at2"/>
<dbReference type="EMBL" id="FOMQ01000004">
    <property type="protein sequence ID" value="SFD62827.1"/>
    <property type="molecule type" value="Genomic_DNA"/>
</dbReference>
<dbReference type="PROSITE" id="PS51352">
    <property type="entry name" value="THIOREDOXIN_2"/>
    <property type="match status" value="1"/>
</dbReference>
<dbReference type="Pfam" id="PF02630">
    <property type="entry name" value="SCO1-SenC"/>
    <property type="match status" value="1"/>
</dbReference>
<evidence type="ECO:0000313" key="7">
    <source>
        <dbReference type="Proteomes" id="UP000199517"/>
    </source>
</evidence>
<evidence type="ECO:0000256" key="4">
    <source>
        <dbReference type="PIRSR" id="PIRSR603782-2"/>
    </source>
</evidence>
<keyword evidence="4" id="KW-1015">Disulfide bond</keyword>
<comment type="similarity">
    <text evidence="1">Belongs to the SCO1/2 family.</text>
</comment>
<name>A0A1I1TW50_9BURK</name>
<reference evidence="7" key="1">
    <citation type="submission" date="2016-10" db="EMBL/GenBank/DDBJ databases">
        <authorList>
            <person name="Varghese N."/>
            <person name="Submissions S."/>
        </authorList>
    </citation>
    <scope>NUCLEOTIDE SEQUENCE [LARGE SCALE GENOMIC DNA]</scope>
    <source>
        <strain evidence="7">DSM 7481</strain>
    </source>
</reference>
<feature type="binding site" evidence="3">
    <location>
        <position position="69"/>
    </location>
    <ligand>
        <name>Cu cation</name>
        <dbReference type="ChEBI" id="CHEBI:23378"/>
    </ligand>
</feature>
<accession>A0A1I1TW50</accession>
<feature type="binding site" evidence="3">
    <location>
        <position position="65"/>
    </location>
    <ligand>
        <name>Cu cation</name>
        <dbReference type="ChEBI" id="CHEBI:23378"/>
    </ligand>
</feature>
<evidence type="ECO:0000259" key="5">
    <source>
        <dbReference type="PROSITE" id="PS51352"/>
    </source>
</evidence>
<feature type="binding site" evidence="3">
    <location>
        <position position="153"/>
    </location>
    <ligand>
        <name>Cu cation</name>
        <dbReference type="ChEBI" id="CHEBI:23378"/>
    </ligand>
</feature>
<evidence type="ECO:0000256" key="2">
    <source>
        <dbReference type="ARBA" id="ARBA00023008"/>
    </source>
</evidence>
<feature type="domain" description="Thioredoxin" evidence="5">
    <location>
        <begin position="27"/>
        <end position="190"/>
    </location>
</feature>
<organism evidence="6 7">
    <name type="scientific">Paracidovorax konjaci</name>
    <dbReference type="NCBI Taxonomy" id="32040"/>
    <lineage>
        <taxon>Bacteria</taxon>
        <taxon>Pseudomonadati</taxon>
        <taxon>Pseudomonadota</taxon>
        <taxon>Betaproteobacteria</taxon>
        <taxon>Burkholderiales</taxon>
        <taxon>Comamonadaceae</taxon>
        <taxon>Paracidovorax</taxon>
    </lineage>
</organism>
<dbReference type="InterPro" id="IPR013766">
    <property type="entry name" value="Thioredoxin_domain"/>
</dbReference>
<gene>
    <name evidence="6" type="ORF">SAMN04489710_104105</name>
</gene>
<keyword evidence="2 3" id="KW-0186">Copper</keyword>
<dbReference type="SUPFAM" id="SSF52833">
    <property type="entry name" value="Thioredoxin-like"/>
    <property type="match status" value="1"/>
</dbReference>
<dbReference type="FunFam" id="3.40.30.10:FF:000013">
    <property type="entry name" value="Blast:Protein SCO1 homolog, mitochondrial"/>
    <property type="match status" value="1"/>
</dbReference>
<keyword evidence="3" id="KW-0479">Metal-binding</keyword>
<dbReference type="Proteomes" id="UP000199517">
    <property type="component" value="Unassembled WGS sequence"/>
</dbReference>
<evidence type="ECO:0000256" key="1">
    <source>
        <dbReference type="ARBA" id="ARBA00010996"/>
    </source>
</evidence>
<evidence type="ECO:0000313" key="6">
    <source>
        <dbReference type="EMBL" id="SFD62827.1"/>
    </source>
</evidence>